<gene>
    <name evidence="2" type="ORF">UFOVP785_6</name>
</gene>
<proteinExistence type="predicted"/>
<protein>
    <recommendedName>
        <fullName evidence="3">DUF551 domain-containing protein</fullName>
    </recommendedName>
</protein>
<reference evidence="2" key="1">
    <citation type="submission" date="2020-04" db="EMBL/GenBank/DDBJ databases">
        <authorList>
            <person name="Chiriac C."/>
            <person name="Salcher M."/>
            <person name="Ghai R."/>
            <person name="Kavagutti S V."/>
        </authorList>
    </citation>
    <scope>NUCLEOTIDE SEQUENCE</scope>
</reference>
<evidence type="ECO:0000256" key="1">
    <source>
        <dbReference type="SAM" id="MobiDB-lite"/>
    </source>
</evidence>
<sequence length="73" mass="8105">MSADPSGWKPIGTAPCDKYVLVLRSSGMMGISHECLTAYYCIAKQRWNDISNDSLRDSGSPPTHWRPLPPLPM</sequence>
<evidence type="ECO:0000313" key="2">
    <source>
        <dbReference type="EMBL" id="CAB4161994.1"/>
    </source>
</evidence>
<accession>A0A6J5P3C0</accession>
<name>A0A6J5P3C0_9CAUD</name>
<feature type="region of interest" description="Disordered" evidence="1">
    <location>
        <begin position="52"/>
        <end position="73"/>
    </location>
</feature>
<organism evidence="2">
    <name type="scientific">uncultured Caudovirales phage</name>
    <dbReference type="NCBI Taxonomy" id="2100421"/>
    <lineage>
        <taxon>Viruses</taxon>
        <taxon>Duplodnaviria</taxon>
        <taxon>Heunggongvirae</taxon>
        <taxon>Uroviricota</taxon>
        <taxon>Caudoviricetes</taxon>
        <taxon>Peduoviridae</taxon>
        <taxon>Maltschvirus</taxon>
        <taxon>Maltschvirus maltsch</taxon>
    </lineage>
</organism>
<evidence type="ECO:0008006" key="3">
    <source>
        <dbReference type="Google" id="ProtNLM"/>
    </source>
</evidence>
<dbReference type="EMBL" id="LR796736">
    <property type="protein sequence ID" value="CAB4161994.1"/>
    <property type="molecule type" value="Genomic_DNA"/>
</dbReference>